<dbReference type="PANTHER" id="PTHR33153:SF3">
    <property type="entry name" value="TRAFFICKING PROTEIN PARTICLE COMPLEX SUBUNIT 11 DOMAIN-CONTAINING PROTEIN"/>
    <property type="match status" value="1"/>
</dbReference>
<protein>
    <submittedName>
        <fullName evidence="2">Modification methylase ScrFIA</fullName>
    </submittedName>
</protein>
<comment type="caution">
    <text evidence="2">The sequence shown here is derived from an EMBL/GenBank/DDBJ whole genome shotgun (WGS) entry which is preliminary data.</text>
</comment>
<keyword evidence="2" id="KW-0489">Methyltransferase</keyword>
<dbReference type="InterPro" id="IPR057191">
    <property type="entry name" value="DUF7869"/>
</dbReference>
<reference evidence="2 3" key="1">
    <citation type="submission" date="2024-02" db="EMBL/GenBank/DDBJ databases">
        <authorList>
            <person name="Chen Y."/>
            <person name="Shah S."/>
            <person name="Dougan E. K."/>
            <person name="Thang M."/>
            <person name="Chan C."/>
        </authorList>
    </citation>
    <scope>NUCLEOTIDE SEQUENCE [LARGE SCALE GENOMIC DNA]</scope>
</reference>
<evidence type="ECO:0000259" key="1">
    <source>
        <dbReference type="Pfam" id="PF25273"/>
    </source>
</evidence>
<dbReference type="EMBL" id="CAXAMM010006703">
    <property type="protein sequence ID" value="CAK9012018.1"/>
    <property type="molecule type" value="Genomic_DNA"/>
</dbReference>
<dbReference type="PANTHER" id="PTHR33153">
    <property type="entry name" value="MYND-TYPE DOMAIN-CONTAINING PROTEIN"/>
    <property type="match status" value="1"/>
</dbReference>
<keyword evidence="2" id="KW-0808">Transferase</keyword>
<dbReference type="GO" id="GO:0032259">
    <property type="term" value="P:methylation"/>
    <property type="evidence" value="ECO:0007669"/>
    <property type="project" value="UniProtKB-KW"/>
</dbReference>
<dbReference type="GO" id="GO:0008168">
    <property type="term" value="F:methyltransferase activity"/>
    <property type="evidence" value="ECO:0007669"/>
    <property type="project" value="UniProtKB-KW"/>
</dbReference>
<proteinExistence type="predicted"/>
<accession>A0ABP0JCS5</accession>
<evidence type="ECO:0000313" key="2">
    <source>
        <dbReference type="EMBL" id="CAK9012018.1"/>
    </source>
</evidence>
<organism evidence="2 3">
    <name type="scientific">Durusdinium trenchii</name>
    <dbReference type="NCBI Taxonomy" id="1381693"/>
    <lineage>
        <taxon>Eukaryota</taxon>
        <taxon>Sar</taxon>
        <taxon>Alveolata</taxon>
        <taxon>Dinophyceae</taxon>
        <taxon>Suessiales</taxon>
        <taxon>Symbiodiniaceae</taxon>
        <taxon>Durusdinium</taxon>
    </lineage>
</organism>
<gene>
    <name evidence="2" type="ORF">SCF082_LOCUS11345</name>
</gene>
<dbReference type="Proteomes" id="UP001642464">
    <property type="component" value="Unassembled WGS sequence"/>
</dbReference>
<feature type="domain" description="DUF7869" evidence="1">
    <location>
        <begin position="348"/>
        <end position="477"/>
    </location>
</feature>
<dbReference type="Pfam" id="PF25273">
    <property type="entry name" value="DUF7869"/>
    <property type="match status" value="1"/>
</dbReference>
<evidence type="ECO:0000313" key="3">
    <source>
        <dbReference type="Proteomes" id="UP001642464"/>
    </source>
</evidence>
<keyword evidence="3" id="KW-1185">Reference proteome</keyword>
<name>A0ABP0JCS5_9DINO</name>
<sequence>MEDLVALSDDEDCPPPLGHQLVALSDDEAANAEPVPACPVRLKKRTRAEENRCFEEASKRLHEIVKCKCRRKASCREPFKQVEHFEECLKERMRLSKMRKPDADEEIYKMLESQKEMEKNVLTLIDPSAARGRVVEYLTHLYHKVAEPMPELINPSQLKVGQVGHATYTGAKARVNPVRKRGKRPRSLVKRDDPSEVQDVSDMRVLPPSTIQDYHELCRAENPDVTISRKLFCKVWEESFRNRLVIRGKHQHKKCGVCVRLKLLLRRLKKSYEAKQLQLQVYKNHLEKQYADRTTYWESRGRARLGTNADGSRHLTLALDSMDHSKFAYPRDMSMTSKEFSNWVRPTLSVTGILNHGHSCGLYVSECFVSADSSWSCEVVSHALHTAAQDPTIDLRSCCLTVIGDNSSKEGKNNSLLRLLSGLVCTRRLKNACMMFLQSGHSHEDWDQWFSTLATHMASVENTPLETPDDIVKSIQGWLDSGSTRPHEKQRWCMKVDEVRAWQLEWIICFCSGVRCF</sequence>